<evidence type="ECO:0000256" key="1">
    <source>
        <dbReference type="SAM" id="Phobius"/>
    </source>
</evidence>
<keyword evidence="1" id="KW-0472">Membrane</keyword>
<reference evidence="2 3" key="2">
    <citation type="journal article" date="2011" name="J. Bacteriol.">
        <title>Genomes of three methylotrophs from a single niche uncover genetic and metabolic divergence of Methylophilaceae.</title>
        <authorList>
            <person name="Lapidus A."/>
            <person name="Clum A."/>
            <person name="Labutti K."/>
            <person name="Kaluzhnaya M.G."/>
            <person name="Lim S."/>
            <person name="Beck D.A."/>
            <person name="Glavina Del Rio T."/>
            <person name="Nolan M."/>
            <person name="Mavromatis K."/>
            <person name="Huntemann M."/>
            <person name="Lucas S."/>
            <person name="Lidstrom M.E."/>
            <person name="Ivanova N."/>
            <person name="Chistoserdova L."/>
        </authorList>
    </citation>
    <scope>NUCLEOTIDE SEQUENCE [LARGE SCALE GENOMIC DNA]</scope>
    <source>
        <strain evidence="2 3">SIP3-4</strain>
    </source>
</reference>
<dbReference type="STRING" id="582744.Msip34_0800"/>
<feature type="transmembrane region" description="Helical" evidence="1">
    <location>
        <begin position="189"/>
        <end position="221"/>
    </location>
</feature>
<dbReference type="InterPro" id="IPR005625">
    <property type="entry name" value="PepSY-ass_TM"/>
</dbReference>
<keyword evidence="1" id="KW-1133">Transmembrane helix</keyword>
<gene>
    <name evidence="2" type="ordered locus">Msip34_0800</name>
</gene>
<dbReference type="Pfam" id="PF03929">
    <property type="entry name" value="PepSY_TM"/>
    <property type="match status" value="1"/>
</dbReference>
<organism evidence="2 3">
    <name type="scientific">Methylovorus glucosotrophus (strain SIP3-4)</name>
    <dbReference type="NCBI Taxonomy" id="582744"/>
    <lineage>
        <taxon>Bacteria</taxon>
        <taxon>Pseudomonadati</taxon>
        <taxon>Pseudomonadota</taxon>
        <taxon>Betaproteobacteria</taxon>
        <taxon>Nitrosomonadales</taxon>
        <taxon>Methylophilaceae</taxon>
        <taxon>Methylovorus</taxon>
    </lineage>
</organism>
<accession>C6XBX3</accession>
<dbReference type="EMBL" id="CP001674">
    <property type="protein sequence ID" value="ACT50048.1"/>
    <property type="molecule type" value="Genomic_DNA"/>
</dbReference>
<dbReference type="HOGENOM" id="CLU_031962_0_0_4"/>
<keyword evidence="3" id="KW-1185">Reference proteome</keyword>
<feature type="transmembrane region" description="Helical" evidence="1">
    <location>
        <begin position="335"/>
        <end position="356"/>
    </location>
</feature>
<dbReference type="AlphaFoldDB" id="C6XBX3"/>
<evidence type="ECO:0000313" key="3">
    <source>
        <dbReference type="Proteomes" id="UP000002743"/>
    </source>
</evidence>
<dbReference type="PANTHER" id="PTHR34219:SF3">
    <property type="entry name" value="BLL7967 PROTEIN"/>
    <property type="match status" value="1"/>
</dbReference>
<feature type="transmembrane region" description="Helical" evidence="1">
    <location>
        <begin position="12"/>
        <end position="33"/>
    </location>
</feature>
<sequence precursor="true">MNIRLWYLTHKWTSLLCTIFLLMLCLTGLPLIFHEEIEHFSGVVEAPLMAADTPDASLDAIVTAAKQARPNDVIQFMFWDAEEHPHITQVSMSERMDTPPDEFKTVLLDSRTANILDVPPPDKGFMYIMLKLHTDMFAGLPGTLFLGLMGLLFVAAVVSGIVLYQPFMRKLDFGTVRKEKSQRLKWLDVHNLIGIVTIVWVLVVGITGSINTLSQIIIAIWQQDQMAEMLQPYKNLPPPTSTGSLEKAMQTARQAVPDMHPSFVAFPGSMFSSPHHYTIFMKGNTPLTSRLLKPALIDTTTSELTDTRDMPWYVKTLLLSQPLHFGDYGGLPLKMLWTLFDMFAIVVLGSGLYLWWGRRKHTDKRISELEQLHLDFAVDLKEPK</sequence>
<dbReference type="KEGG" id="mei:Msip34_0800"/>
<dbReference type="PANTHER" id="PTHR34219">
    <property type="entry name" value="IRON-REGULATED INNER MEMBRANE PROTEIN-RELATED"/>
    <property type="match status" value="1"/>
</dbReference>
<reference evidence="3" key="1">
    <citation type="submission" date="2009-07" db="EMBL/GenBank/DDBJ databases">
        <title>Complete sequence of chromosome of Methylovorus sp. SIP3-4.</title>
        <authorList>
            <person name="Lucas S."/>
            <person name="Copeland A."/>
            <person name="Lapidus A."/>
            <person name="Glavina del Rio T."/>
            <person name="Tice H."/>
            <person name="Bruce D."/>
            <person name="Goodwin L."/>
            <person name="Pitluck S."/>
            <person name="Clum A."/>
            <person name="Larimer F."/>
            <person name="Land M."/>
            <person name="Hauser L."/>
            <person name="Kyrpides N."/>
            <person name="Mikhailova N."/>
            <person name="Kayluzhnaya M."/>
            <person name="Chistoserdova L."/>
        </authorList>
    </citation>
    <scope>NUCLEOTIDE SEQUENCE [LARGE SCALE GENOMIC DNA]</scope>
    <source>
        <strain evidence="3">SIP3-4</strain>
    </source>
</reference>
<dbReference type="eggNOG" id="COG3182">
    <property type="taxonomic scope" value="Bacteria"/>
</dbReference>
<dbReference type="OrthoDB" id="9776609at2"/>
<name>C6XBX3_METGS</name>
<feature type="transmembrane region" description="Helical" evidence="1">
    <location>
        <begin position="144"/>
        <end position="168"/>
    </location>
</feature>
<dbReference type="RefSeq" id="WP_015829612.1">
    <property type="nucleotide sequence ID" value="NC_012969.1"/>
</dbReference>
<evidence type="ECO:0000313" key="2">
    <source>
        <dbReference type="EMBL" id="ACT50048.1"/>
    </source>
</evidence>
<protein>
    <submittedName>
        <fullName evidence="2">PepSY-associated TM helix domain protein</fullName>
    </submittedName>
</protein>
<keyword evidence="1" id="KW-0812">Transmembrane</keyword>
<dbReference type="Proteomes" id="UP000002743">
    <property type="component" value="Chromosome"/>
</dbReference>
<proteinExistence type="predicted"/>